<keyword evidence="4" id="KW-1185">Reference proteome</keyword>
<dbReference type="InterPro" id="IPR026341">
    <property type="entry name" value="T9SS_type_B"/>
</dbReference>
<comment type="caution">
    <text evidence="3">The sequence shown here is derived from an EMBL/GenBank/DDBJ whole genome shotgun (WGS) entry which is preliminary data.</text>
</comment>
<evidence type="ECO:0000259" key="2">
    <source>
        <dbReference type="Pfam" id="PF07705"/>
    </source>
</evidence>
<evidence type="ECO:0000313" key="3">
    <source>
        <dbReference type="EMBL" id="TWI10138.1"/>
    </source>
</evidence>
<dbReference type="AlphaFoldDB" id="A0A562LRH0"/>
<evidence type="ECO:0000256" key="1">
    <source>
        <dbReference type="SAM" id="Phobius"/>
    </source>
</evidence>
<keyword evidence="1" id="KW-0812">Transmembrane</keyword>
<name>A0A562LRH0_9FLAO</name>
<keyword evidence="1" id="KW-0472">Membrane</keyword>
<dbReference type="InterPro" id="IPR011635">
    <property type="entry name" value="CARDB"/>
</dbReference>
<accession>A0A562LRH0</accession>
<dbReference type="Proteomes" id="UP000319848">
    <property type="component" value="Unassembled WGS sequence"/>
</dbReference>
<sequence>MFFIPQRVLVCKYLVLLTKKVVLLRTKLLYFFYLIFLMISSSVFGQNVSLYRQFNGRYDFTFVGNTLNPLENSYQPVPTILTSSSATLSLNSGDVIENAYLYWAGSGTGDFNVKLNNVDIVPDRTFSIIQTSSGLPHFSAFSDVTSLVQSSGNGTYTLSDLDLTSLIAEYYNNRTNFGGWALIVVYKNNALPLNQLNIYDGLQAVPNEINILLDNLNVIDNQDAKIGFLAWEGDENIRVSENLFINSALIGNPPLNPANNAFNGTNSITNSSQLYNMDLDIYNVENNIRIGDTEATIRLTSGQDFVMINAIVTKFNSQLPDATVSIDDYTLDCNVREIPVTFTVYNLDSTNPLPANTNISIYAGDQLVGTNTTPAILGIGESVTLTQTITLPPGIPNTFTLQIIVDENGAVTELLETNNEDFQIINLMVSPSFNNIPEVEACNLGLEPVYFDFSAYEEAVTTTSFQTVTFYENLSDATLGINNIVNTTNYYSASLPKEIFVRIEDRNCFAITSFFLKLKNCPPIVYNAVSANGDGMNDTFHIEGLRDVFVNFKLYVYNRWGKEVWQGDNSTPEWDGYIKDGIGSKQAPDGTYFYILYLNDPDYPDALNGYLYLNH</sequence>
<dbReference type="Pfam" id="PF07705">
    <property type="entry name" value="CARDB"/>
    <property type="match status" value="1"/>
</dbReference>
<feature type="domain" description="CARDB" evidence="2">
    <location>
        <begin position="335"/>
        <end position="420"/>
    </location>
</feature>
<dbReference type="Pfam" id="PF13585">
    <property type="entry name" value="CHU_C"/>
    <property type="match status" value="1"/>
</dbReference>
<protein>
    <submittedName>
        <fullName evidence="3">Gliding motility-associated-like protein</fullName>
    </submittedName>
</protein>
<dbReference type="EMBL" id="VLKQ01000011">
    <property type="protein sequence ID" value="TWI10138.1"/>
    <property type="molecule type" value="Genomic_DNA"/>
</dbReference>
<proteinExistence type="predicted"/>
<dbReference type="InterPro" id="IPR013783">
    <property type="entry name" value="Ig-like_fold"/>
</dbReference>
<evidence type="ECO:0000313" key="4">
    <source>
        <dbReference type="Proteomes" id="UP000319848"/>
    </source>
</evidence>
<dbReference type="NCBIfam" id="TIGR04131">
    <property type="entry name" value="Bac_Flav_CTERM"/>
    <property type="match status" value="1"/>
</dbReference>
<dbReference type="Gene3D" id="2.60.40.10">
    <property type="entry name" value="Immunoglobulins"/>
    <property type="match status" value="1"/>
</dbReference>
<reference evidence="3 4" key="1">
    <citation type="journal article" date="2015" name="Stand. Genomic Sci.">
        <title>Genomic Encyclopedia of Bacterial and Archaeal Type Strains, Phase III: the genomes of soil and plant-associated and newly described type strains.</title>
        <authorList>
            <person name="Whitman W.B."/>
            <person name="Woyke T."/>
            <person name="Klenk H.P."/>
            <person name="Zhou Y."/>
            <person name="Lilburn T.G."/>
            <person name="Beck B.J."/>
            <person name="De Vos P."/>
            <person name="Vandamme P."/>
            <person name="Eisen J.A."/>
            <person name="Garrity G."/>
            <person name="Hugenholtz P."/>
            <person name="Kyrpides N.C."/>
        </authorList>
    </citation>
    <scope>NUCLEOTIDE SEQUENCE [LARGE SCALE GENOMIC DNA]</scope>
    <source>
        <strain evidence="3 4">CGMCC 1.7270</strain>
    </source>
</reference>
<dbReference type="STRING" id="1341154.FCR2A7T_08200"/>
<gene>
    <name evidence="3" type="ORF">IP98_02355</name>
</gene>
<feature type="transmembrane region" description="Helical" evidence="1">
    <location>
        <begin position="28"/>
        <end position="45"/>
    </location>
</feature>
<keyword evidence="1" id="KW-1133">Transmembrane helix</keyword>
<organism evidence="3 4">
    <name type="scientific">Flavobacterium cauense R2A-7</name>
    <dbReference type="NCBI Taxonomy" id="1341154"/>
    <lineage>
        <taxon>Bacteria</taxon>
        <taxon>Pseudomonadati</taxon>
        <taxon>Bacteroidota</taxon>
        <taxon>Flavobacteriia</taxon>
        <taxon>Flavobacteriales</taxon>
        <taxon>Flavobacteriaceae</taxon>
        <taxon>Flavobacterium</taxon>
    </lineage>
</organism>